<feature type="transmembrane region" description="Helical" evidence="1">
    <location>
        <begin position="34"/>
        <end position="51"/>
    </location>
</feature>
<evidence type="ECO:0000256" key="1">
    <source>
        <dbReference type="SAM" id="Phobius"/>
    </source>
</evidence>
<evidence type="ECO:0000259" key="2">
    <source>
        <dbReference type="Pfam" id="PF14501"/>
    </source>
</evidence>
<dbReference type="InterPro" id="IPR032834">
    <property type="entry name" value="NatK-like_C"/>
</dbReference>
<dbReference type="PANTHER" id="PTHR40448">
    <property type="entry name" value="TWO-COMPONENT SENSOR HISTIDINE KINASE"/>
    <property type="match status" value="1"/>
</dbReference>
<keyword evidence="1" id="KW-0472">Membrane</keyword>
<dbReference type="Pfam" id="PF14501">
    <property type="entry name" value="HATPase_c_5"/>
    <property type="match status" value="1"/>
</dbReference>
<organism evidence="3 4">
    <name type="scientific">Eubacterium limosum</name>
    <dbReference type="NCBI Taxonomy" id="1736"/>
    <lineage>
        <taxon>Bacteria</taxon>
        <taxon>Bacillati</taxon>
        <taxon>Bacillota</taxon>
        <taxon>Clostridia</taxon>
        <taxon>Eubacteriales</taxon>
        <taxon>Eubacteriaceae</taxon>
        <taxon>Eubacterium</taxon>
    </lineage>
</organism>
<sequence length="428" mass="49307">MIFLIDFINSCVSNLNVLLYFNLLSKRKENLSSAWMAAIYIVVTLINTMLLNQFKSSIVITISCIVFLFIFAYCYQLKWYTRILFVFLLLIILICSELFTGLIASYCFSVPISTIQNVVQYYSMASLLLNSIVFYCLFYIDYIKNQNRIRIQKKMFFYLAIFPFASILVSYSFFMMLPFNDTSWSAMFYLFSILMLLASNIAVFHIITQMAEAQMQVERMRFLEEQLTLQKKHYDDIRMVQKHTRKLWHDMKGRLTHLYGLLNQNDLNGAKQHISKLIGKVYSLSAASGIYTGCDGLDAVISEKVLEAESLAIKIDLGIFLPDQLNIDEMDLSLIANNILDNAIHATAYVSDRSKSILFRIQYDAPMLHIISSNPTISSKIEMPRHTITSTHGFGLENIDDLCKKWNGNLYYAIIGQQFEIMISLLNG</sequence>
<accession>A0ABT5UTH6</accession>
<reference evidence="3 4" key="1">
    <citation type="submission" date="2023-02" db="EMBL/GenBank/DDBJ databases">
        <title>Comparative genome analysis of Eubacterium limosum species.</title>
        <authorList>
            <person name="Bak J.E."/>
        </authorList>
    </citation>
    <scope>NUCLEOTIDE SEQUENCE [LARGE SCALE GENOMIC DNA]</scope>
    <source>
        <strain evidence="3 4">KGMB01548</strain>
    </source>
</reference>
<feature type="transmembrane region" description="Helical" evidence="1">
    <location>
        <begin position="186"/>
        <end position="207"/>
    </location>
</feature>
<feature type="transmembrane region" description="Helical" evidence="1">
    <location>
        <begin position="83"/>
        <end position="104"/>
    </location>
</feature>
<name>A0ABT5UTH6_EUBLI</name>
<comment type="caution">
    <text evidence="3">The sequence shown here is derived from an EMBL/GenBank/DDBJ whole genome shotgun (WGS) entry which is preliminary data.</text>
</comment>
<keyword evidence="1" id="KW-1133">Transmembrane helix</keyword>
<feature type="transmembrane region" description="Helical" evidence="1">
    <location>
        <begin position="155"/>
        <end position="174"/>
    </location>
</feature>
<keyword evidence="4" id="KW-1185">Reference proteome</keyword>
<gene>
    <name evidence="3" type="ORF">PTZ04_18630</name>
</gene>
<evidence type="ECO:0000313" key="4">
    <source>
        <dbReference type="Proteomes" id="UP001215087"/>
    </source>
</evidence>
<protein>
    <submittedName>
        <fullName evidence="3">GHKL domain-containing protein</fullName>
    </submittedName>
</protein>
<dbReference type="PANTHER" id="PTHR40448:SF1">
    <property type="entry name" value="TWO-COMPONENT SENSOR HISTIDINE KINASE"/>
    <property type="match status" value="1"/>
</dbReference>
<feature type="domain" description="Sensor histidine kinase NatK-like C-terminal" evidence="2">
    <location>
        <begin position="330"/>
        <end position="423"/>
    </location>
</feature>
<dbReference type="EMBL" id="JAQSVD010000013">
    <property type="protein sequence ID" value="MDE1472275.1"/>
    <property type="molecule type" value="Genomic_DNA"/>
</dbReference>
<feature type="transmembrane region" description="Helical" evidence="1">
    <location>
        <begin position="124"/>
        <end position="143"/>
    </location>
</feature>
<dbReference type="Proteomes" id="UP001215087">
    <property type="component" value="Unassembled WGS sequence"/>
</dbReference>
<proteinExistence type="predicted"/>
<keyword evidence="1" id="KW-0812">Transmembrane</keyword>
<evidence type="ECO:0000313" key="3">
    <source>
        <dbReference type="EMBL" id="MDE1472275.1"/>
    </source>
</evidence>
<feature type="transmembrane region" description="Helical" evidence="1">
    <location>
        <begin position="57"/>
        <end position="76"/>
    </location>
</feature>